<sequence length="228" mass="26583">MEREAELGGVAKRTGPKQTPCFEIQRFIETPFGLKRLNDDNTDEDLSGFREERGNMKRLINMEREMRHMEEVMSSMVEKQDKLIKENTELKDRLLTELCSSIVYKFTCPSCQAGYVESTTRAFKVRVNEHKGQSSRMGHRSHNPPHSAVRDHSEVQYSTQKLDQDVEEVIRLGRFSEGDKRPMKVRMRSQVAMEEIMIRKGKLADDTESKDIRIRDELGREEEESVKK</sequence>
<evidence type="ECO:0000313" key="3">
    <source>
        <dbReference type="Proteomes" id="UP000324222"/>
    </source>
</evidence>
<dbReference type="AlphaFoldDB" id="A0A5B7DA24"/>
<reference evidence="2 3" key="1">
    <citation type="submission" date="2019-05" db="EMBL/GenBank/DDBJ databases">
        <title>Another draft genome of Portunus trituberculatus and its Hox gene families provides insights of decapod evolution.</title>
        <authorList>
            <person name="Jeong J.-H."/>
            <person name="Song I."/>
            <person name="Kim S."/>
            <person name="Choi T."/>
            <person name="Kim D."/>
            <person name="Ryu S."/>
            <person name="Kim W."/>
        </authorList>
    </citation>
    <scope>NUCLEOTIDE SEQUENCE [LARGE SCALE GENOMIC DNA]</scope>
    <source>
        <tissue evidence="2">Muscle</tissue>
    </source>
</reference>
<protein>
    <submittedName>
        <fullName evidence="2">Uncharacterized protein</fullName>
    </submittedName>
</protein>
<feature type="region of interest" description="Disordered" evidence="1">
    <location>
        <begin position="200"/>
        <end position="228"/>
    </location>
</feature>
<accession>A0A5B7DA24</accession>
<comment type="caution">
    <text evidence="2">The sequence shown here is derived from an EMBL/GenBank/DDBJ whole genome shotgun (WGS) entry which is preliminary data.</text>
</comment>
<organism evidence="2 3">
    <name type="scientific">Portunus trituberculatus</name>
    <name type="common">Swimming crab</name>
    <name type="synonym">Neptunus trituberculatus</name>
    <dbReference type="NCBI Taxonomy" id="210409"/>
    <lineage>
        <taxon>Eukaryota</taxon>
        <taxon>Metazoa</taxon>
        <taxon>Ecdysozoa</taxon>
        <taxon>Arthropoda</taxon>
        <taxon>Crustacea</taxon>
        <taxon>Multicrustacea</taxon>
        <taxon>Malacostraca</taxon>
        <taxon>Eumalacostraca</taxon>
        <taxon>Eucarida</taxon>
        <taxon>Decapoda</taxon>
        <taxon>Pleocyemata</taxon>
        <taxon>Brachyura</taxon>
        <taxon>Eubrachyura</taxon>
        <taxon>Portunoidea</taxon>
        <taxon>Portunidae</taxon>
        <taxon>Portuninae</taxon>
        <taxon>Portunus</taxon>
    </lineage>
</organism>
<name>A0A5B7DA24_PORTR</name>
<keyword evidence="3" id="KW-1185">Reference proteome</keyword>
<gene>
    <name evidence="2" type="ORF">E2C01_010877</name>
</gene>
<evidence type="ECO:0000313" key="2">
    <source>
        <dbReference type="EMBL" id="MPC18006.1"/>
    </source>
</evidence>
<evidence type="ECO:0000256" key="1">
    <source>
        <dbReference type="SAM" id="MobiDB-lite"/>
    </source>
</evidence>
<dbReference type="Proteomes" id="UP000324222">
    <property type="component" value="Unassembled WGS sequence"/>
</dbReference>
<dbReference type="EMBL" id="VSRR010000639">
    <property type="protein sequence ID" value="MPC18006.1"/>
    <property type="molecule type" value="Genomic_DNA"/>
</dbReference>
<feature type="compositionally biased region" description="Acidic residues" evidence="1">
    <location>
        <begin position="219"/>
        <end position="228"/>
    </location>
</feature>
<feature type="compositionally biased region" description="Basic and acidic residues" evidence="1">
    <location>
        <begin position="200"/>
        <end position="218"/>
    </location>
</feature>
<feature type="region of interest" description="Disordered" evidence="1">
    <location>
        <begin position="130"/>
        <end position="152"/>
    </location>
</feature>
<proteinExistence type="predicted"/>